<keyword evidence="1" id="KW-1133">Transmembrane helix</keyword>
<dbReference type="KEGG" id="bne:DA69_09115"/>
<dbReference type="EMBL" id="CP015614">
    <property type="protein sequence ID" value="ANF54890.1"/>
    <property type="molecule type" value="Genomic_DNA"/>
</dbReference>
<dbReference type="Proteomes" id="UP000077603">
    <property type="component" value="Chromosome"/>
</dbReference>
<keyword evidence="1" id="KW-0812">Transmembrane</keyword>
<keyword evidence="1" id="KW-0472">Membrane</keyword>
<evidence type="ECO:0000313" key="3">
    <source>
        <dbReference type="Proteomes" id="UP000077603"/>
    </source>
</evidence>
<name>A0A172Y6P9_9CAUL</name>
<sequence>MMPAYVRVLGIAVGGVLVVQLALAIGINSGDAGTMLATAGARIIAGLLWSFTSVTLVFAALTRIYVPSAHSDAGIEC</sequence>
<evidence type="ECO:0000256" key="1">
    <source>
        <dbReference type="SAM" id="Phobius"/>
    </source>
</evidence>
<dbReference type="AlphaFoldDB" id="A0A172Y6P9"/>
<reference evidence="2 3" key="1">
    <citation type="journal article" date="2014" name="Genome Announc.">
        <title>Genome Sequence of a Promising Hydrogen-Producing Facultative Anaerobic Bacterium, Brevundimonas naejangsanensis Strain B1.</title>
        <authorList>
            <person name="Su H."/>
            <person name="Zhang T."/>
            <person name="Bao M."/>
            <person name="Jiang Y."/>
            <person name="Wang Y."/>
            <person name="Tan T."/>
        </authorList>
    </citation>
    <scope>NUCLEOTIDE SEQUENCE [LARGE SCALE GENOMIC DNA]</scope>
    <source>
        <strain evidence="2 3">B1</strain>
    </source>
</reference>
<organism evidence="2 3">
    <name type="scientific">Brevundimonas naejangsanensis</name>
    <dbReference type="NCBI Taxonomy" id="588932"/>
    <lineage>
        <taxon>Bacteria</taxon>
        <taxon>Pseudomonadati</taxon>
        <taxon>Pseudomonadota</taxon>
        <taxon>Alphaproteobacteria</taxon>
        <taxon>Caulobacterales</taxon>
        <taxon>Caulobacteraceae</taxon>
        <taxon>Brevundimonas</taxon>
    </lineage>
</organism>
<protein>
    <submittedName>
        <fullName evidence="2">Uncharacterized protein</fullName>
    </submittedName>
</protein>
<feature type="transmembrane region" description="Helical" evidence="1">
    <location>
        <begin position="40"/>
        <end position="61"/>
    </location>
</feature>
<gene>
    <name evidence="2" type="ORF">DA69_09115</name>
</gene>
<keyword evidence="3" id="KW-1185">Reference proteome</keyword>
<evidence type="ECO:0000313" key="2">
    <source>
        <dbReference type="EMBL" id="ANF54890.1"/>
    </source>
</evidence>
<proteinExistence type="predicted"/>
<accession>A0A172Y6P9</accession>